<keyword evidence="8" id="KW-0594">Phospholipid biosynthesis</keyword>
<feature type="transmembrane region" description="Helical" evidence="10">
    <location>
        <begin position="123"/>
        <end position="142"/>
    </location>
</feature>
<comment type="caution">
    <text evidence="11">The sequence shown here is derived from an EMBL/GenBank/DDBJ whole genome shotgun (WGS) entry which is preliminary data.</text>
</comment>
<evidence type="ECO:0000313" key="11">
    <source>
        <dbReference type="EMBL" id="HJC39013.1"/>
    </source>
</evidence>
<protein>
    <submittedName>
        <fullName evidence="11">Glycerol-3-phosphate acyltransferase</fullName>
    </submittedName>
</protein>
<dbReference type="Pfam" id="PF02660">
    <property type="entry name" value="G3P_acyltransf"/>
    <property type="match status" value="1"/>
</dbReference>
<name>A0A9D2SX51_9FIRM</name>
<dbReference type="InterPro" id="IPR003811">
    <property type="entry name" value="G3P_acylTferase_PlsY"/>
</dbReference>
<evidence type="ECO:0000256" key="4">
    <source>
        <dbReference type="ARBA" id="ARBA00022692"/>
    </source>
</evidence>
<feature type="transmembrane region" description="Helical" evidence="10">
    <location>
        <begin position="83"/>
        <end position="103"/>
    </location>
</feature>
<dbReference type="GO" id="GO:0008654">
    <property type="term" value="P:phospholipid biosynthetic process"/>
    <property type="evidence" value="ECO:0007669"/>
    <property type="project" value="UniProtKB-KW"/>
</dbReference>
<keyword evidence="11" id="KW-0012">Acyltransferase</keyword>
<evidence type="ECO:0000256" key="6">
    <source>
        <dbReference type="ARBA" id="ARBA00023098"/>
    </source>
</evidence>
<reference evidence="11" key="2">
    <citation type="submission" date="2021-04" db="EMBL/GenBank/DDBJ databases">
        <authorList>
            <person name="Gilroy R."/>
        </authorList>
    </citation>
    <scope>NUCLEOTIDE SEQUENCE</scope>
    <source>
        <strain evidence="11">ChiGjej1B1-1692</strain>
    </source>
</reference>
<dbReference type="SMART" id="SM01207">
    <property type="entry name" value="G3P_acyltransf"/>
    <property type="match status" value="1"/>
</dbReference>
<dbReference type="Proteomes" id="UP000823894">
    <property type="component" value="Unassembled WGS sequence"/>
</dbReference>
<evidence type="ECO:0000256" key="9">
    <source>
        <dbReference type="ARBA" id="ARBA00023264"/>
    </source>
</evidence>
<dbReference type="PANTHER" id="PTHR30309">
    <property type="entry name" value="INNER MEMBRANE PROTEIN YGIH"/>
    <property type="match status" value="1"/>
</dbReference>
<keyword evidence="3" id="KW-0808">Transferase</keyword>
<keyword evidence="6" id="KW-0443">Lipid metabolism</keyword>
<gene>
    <name evidence="11" type="ORF">H9757_08145</name>
</gene>
<keyword evidence="9" id="KW-1208">Phospholipid metabolism</keyword>
<organism evidence="11 12">
    <name type="scientific">Candidatus Mediterraneibacter faecigallinarum</name>
    <dbReference type="NCBI Taxonomy" id="2838669"/>
    <lineage>
        <taxon>Bacteria</taxon>
        <taxon>Bacillati</taxon>
        <taxon>Bacillota</taxon>
        <taxon>Clostridia</taxon>
        <taxon>Lachnospirales</taxon>
        <taxon>Lachnospiraceae</taxon>
        <taxon>Mediterraneibacter</taxon>
    </lineage>
</organism>
<dbReference type="GO" id="GO:0005886">
    <property type="term" value="C:plasma membrane"/>
    <property type="evidence" value="ECO:0007669"/>
    <property type="project" value="InterPro"/>
</dbReference>
<evidence type="ECO:0000256" key="2">
    <source>
        <dbReference type="ARBA" id="ARBA00022516"/>
    </source>
</evidence>
<evidence type="ECO:0000256" key="1">
    <source>
        <dbReference type="ARBA" id="ARBA00022475"/>
    </source>
</evidence>
<feature type="transmembrane region" description="Helical" evidence="10">
    <location>
        <begin position="6"/>
        <end position="23"/>
    </location>
</feature>
<keyword evidence="7 10" id="KW-0472">Membrane</keyword>
<reference evidence="11" key="1">
    <citation type="journal article" date="2021" name="PeerJ">
        <title>Extensive microbial diversity within the chicken gut microbiome revealed by metagenomics and culture.</title>
        <authorList>
            <person name="Gilroy R."/>
            <person name="Ravi A."/>
            <person name="Getino M."/>
            <person name="Pursley I."/>
            <person name="Horton D.L."/>
            <person name="Alikhan N.F."/>
            <person name="Baker D."/>
            <person name="Gharbi K."/>
            <person name="Hall N."/>
            <person name="Watson M."/>
            <person name="Adriaenssens E.M."/>
            <person name="Foster-Nyarko E."/>
            <person name="Jarju S."/>
            <person name="Secka A."/>
            <person name="Antonio M."/>
            <person name="Oren A."/>
            <person name="Chaudhuri R.R."/>
            <person name="La Ragione R."/>
            <person name="Hildebrand F."/>
            <person name="Pallen M.J."/>
        </authorList>
    </citation>
    <scope>NUCLEOTIDE SEQUENCE</scope>
    <source>
        <strain evidence="11">ChiGjej1B1-1692</strain>
    </source>
</reference>
<dbReference type="GO" id="GO:0043772">
    <property type="term" value="F:acyl-phosphate glycerol-3-phosphate acyltransferase activity"/>
    <property type="evidence" value="ECO:0007669"/>
    <property type="project" value="InterPro"/>
</dbReference>
<dbReference type="EMBL" id="DWWK01000122">
    <property type="protein sequence ID" value="HJC39013.1"/>
    <property type="molecule type" value="Genomic_DNA"/>
</dbReference>
<accession>A0A9D2SX51</accession>
<evidence type="ECO:0000256" key="5">
    <source>
        <dbReference type="ARBA" id="ARBA00022989"/>
    </source>
</evidence>
<proteinExistence type="predicted"/>
<evidence type="ECO:0000256" key="10">
    <source>
        <dbReference type="SAM" id="Phobius"/>
    </source>
</evidence>
<dbReference type="PANTHER" id="PTHR30309:SF0">
    <property type="entry name" value="GLYCEROL-3-PHOSPHATE ACYLTRANSFERASE-RELATED"/>
    <property type="match status" value="1"/>
</dbReference>
<keyword evidence="5 10" id="KW-1133">Transmembrane helix</keyword>
<evidence type="ECO:0000313" key="12">
    <source>
        <dbReference type="Proteomes" id="UP000823894"/>
    </source>
</evidence>
<sequence>MERYYFFILFGYLSGSILFARILPKYLRHIDICALSDDGNPGVFNAFRHAGPVIGTLTLCLELVKGFLPVWLSLKLLDPRNRVFALVLAAPVFGHAFPLFHHGRGGKSIAVSFGSLLGLFPNLEPVLALAVFYLLFSMVIIIEPHLARSIATYLCFSVTALRCFAPRSVMMGTLLISGIVIFKHMLKYEKEPVSIRLIRRNR</sequence>
<evidence type="ECO:0000256" key="7">
    <source>
        <dbReference type="ARBA" id="ARBA00023136"/>
    </source>
</evidence>
<keyword evidence="4 10" id="KW-0812">Transmembrane</keyword>
<keyword evidence="1" id="KW-1003">Cell membrane</keyword>
<keyword evidence="2" id="KW-0444">Lipid biosynthesis</keyword>
<evidence type="ECO:0000256" key="3">
    <source>
        <dbReference type="ARBA" id="ARBA00022679"/>
    </source>
</evidence>
<evidence type="ECO:0000256" key="8">
    <source>
        <dbReference type="ARBA" id="ARBA00023209"/>
    </source>
</evidence>
<feature type="transmembrane region" description="Helical" evidence="10">
    <location>
        <begin position="154"/>
        <end position="182"/>
    </location>
</feature>
<dbReference type="AlphaFoldDB" id="A0A9D2SX51"/>